<evidence type="ECO:0000313" key="1">
    <source>
        <dbReference type="EMBL" id="KAL1270815.1"/>
    </source>
</evidence>
<gene>
    <name evidence="1" type="ORF">QQF64_029831</name>
</gene>
<comment type="caution">
    <text evidence="1">The sequence shown here is derived from an EMBL/GenBank/DDBJ whole genome shotgun (WGS) entry which is preliminary data.</text>
</comment>
<dbReference type="InterPro" id="IPR012337">
    <property type="entry name" value="RNaseH-like_sf"/>
</dbReference>
<dbReference type="PANTHER" id="PTHR46880:SF8">
    <property type="entry name" value="E3 SUMO-PROTEIN LIGASE KIAA1586"/>
    <property type="match status" value="1"/>
</dbReference>
<organism evidence="1 2">
    <name type="scientific">Cirrhinus molitorella</name>
    <name type="common">mud carp</name>
    <dbReference type="NCBI Taxonomy" id="172907"/>
    <lineage>
        <taxon>Eukaryota</taxon>
        <taxon>Metazoa</taxon>
        <taxon>Chordata</taxon>
        <taxon>Craniata</taxon>
        <taxon>Vertebrata</taxon>
        <taxon>Euteleostomi</taxon>
        <taxon>Actinopterygii</taxon>
        <taxon>Neopterygii</taxon>
        <taxon>Teleostei</taxon>
        <taxon>Ostariophysi</taxon>
        <taxon>Cypriniformes</taxon>
        <taxon>Cyprinidae</taxon>
        <taxon>Labeoninae</taxon>
        <taxon>Labeonini</taxon>
        <taxon>Cirrhinus</taxon>
    </lineage>
</organism>
<name>A0ABR3N1M1_9TELE</name>
<reference evidence="1 2" key="1">
    <citation type="submission" date="2023-09" db="EMBL/GenBank/DDBJ databases">
        <authorList>
            <person name="Wang M."/>
        </authorList>
    </citation>
    <scope>NUCLEOTIDE SEQUENCE [LARGE SCALE GENOMIC DNA]</scope>
    <source>
        <strain evidence="1">GT-2023</strain>
        <tissue evidence="1">Liver</tissue>
    </source>
</reference>
<dbReference type="SUPFAM" id="SSF53098">
    <property type="entry name" value="Ribonuclease H-like"/>
    <property type="match status" value="1"/>
</dbReference>
<dbReference type="Proteomes" id="UP001558613">
    <property type="component" value="Unassembled WGS sequence"/>
</dbReference>
<keyword evidence="2" id="KW-1185">Reference proteome</keyword>
<dbReference type="PANTHER" id="PTHR46880">
    <property type="entry name" value="RAS-ASSOCIATING DOMAIN-CONTAINING PROTEIN"/>
    <property type="match status" value="1"/>
</dbReference>
<protein>
    <recommendedName>
        <fullName evidence="3">DUF4371 domain-containing protein</fullName>
    </recommendedName>
</protein>
<evidence type="ECO:0000313" key="2">
    <source>
        <dbReference type="Proteomes" id="UP001558613"/>
    </source>
</evidence>
<dbReference type="EMBL" id="JAYMGO010000007">
    <property type="protein sequence ID" value="KAL1270815.1"/>
    <property type="molecule type" value="Genomic_DNA"/>
</dbReference>
<accession>A0ABR3N1M1</accession>
<sequence>MNVSMLSFQQIYDHMAKYVSIPESWRSRNYAFEFVNSVNQIVQNETMCKVKNAPWHTLIVDESADITMHKMLVLYVKYREENSVNHKTVFGRIIQLTACTAQDIVQAITQFYTKHKLDMQRMLGMHNGVAALLKWQIPHLTEQHCVAHREGLGIDDAWKDVTLMRDVETLLRMVYSTFFRSTVKRGKLEDLAKIVDEDTLSFRPLNEVRWLLRDQAVNAVLRNYTVLEEYCKRESSDNRGPVANYCYKKLTDSKFKVTLTALGDVLGELAHLCLAFQRRNLTVMEGHCFARAKIEKLCS</sequence>
<proteinExistence type="predicted"/>
<evidence type="ECO:0008006" key="3">
    <source>
        <dbReference type="Google" id="ProtNLM"/>
    </source>
</evidence>